<proteinExistence type="inferred from homology"/>
<feature type="compositionally biased region" description="Polar residues" evidence="10">
    <location>
        <begin position="29"/>
        <end position="42"/>
    </location>
</feature>
<feature type="compositionally biased region" description="Basic residues" evidence="10">
    <location>
        <begin position="168"/>
        <end position="178"/>
    </location>
</feature>
<dbReference type="CDD" id="cd17942">
    <property type="entry name" value="DEADc_DDX18"/>
    <property type="match status" value="1"/>
</dbReference>
<keyword evidence="1 8" id="KW-0547">Nucleotide-binding</keyword>
<evidence type="ECO:0000256" key="9">
    <source>
        <dbReference type="RuleBase" id="RU365068"/>
    </source>
</evidence>
<protein>
    <recommendedName>
        <fullName evidence="9">ATP-dependent RNA helicase</fullName>
        <ecNumber evidence="9">3.6.4.13</ecNumber>
    </recommendedName>
</protein>
<dbReference type="GeneID" id="102535438"/>
<dbReference type="SMART" id="SM01178">
    <property type="entry name" value="DUF4217"/>
    <property type="match status" value="1"/>
</dbReference>
<dbReference type="PROSITE" id="PS51192">
    <property type="entry name" value="HELICASE_ATP_BIND_1"/>
    <property type="match status" value="1"/>
</dbReference>
<gene>
    <name evidence="14" type="primary">DDX18</name>
</gene>
<comment type="catalytic activity">
    <reaction evidence="7 9">
        <text>ATP + H2O = ADP + phosphate + H(+)</text>
        <dbReference type="Rhea" id="RHEA:13065"/>
        <dbReference type="ChEBI" id="CHEBI:15377"/>
        <dbReference type="ChEBI" id="CHEBI:15378"/>
        <dbReference type="ChEBI" id="CHEBI:30616"/>
        <dbReference type="ChEBI" id="CHEBI:43474"/>
        <dbReference type="ChEBI" id="CHEBI:456216"/>
        <dbReference type="EC" id="3.6.4.13"/>
    </reaction>
</comment>
<keyword evidence="5 9" id="KW-0694">RNA-binding</keyword>
<feature type="region of interest" description="Disordered" evidence="10">
    <location>
        <begin position="25"/>
        <end position="106"/>
    </location>
</feature>
<dbReference type="PROSITE" id="PS00039">
    <property type="entry name" value="DEAD_ATP_HELICASE"/>
    <property type="match status" value="1"/>
</dbReference>
<dbReference type="InParanoid" id="A0A6J0AM35"/>
<keyword evidence="4 8" id="KW-0067">ATP-binding</keyword>
<dbReference type="SMART" id="SM00487">
    <property type="entry name" value="DEXDc"/>
    <property type="match status" value="1"/>
</dbReference>
<dbReference type="Pfam" id="PF13959">
    <property type="entry name" value="CTE_SPB4"/>
    <property type="match status" value="1"/>
</dbReference>
<evidence type="ECO:0000256" key="6">
    <source>
        <dbReference type="ARBA" id="ARBA00024357"/>
    </source>
</evidence>
<comment type="domain">
    <text evidence="9">The Q motif is unique to and characteristic of the DEAD box family of RNA helicases and controls ATP binding and hydrolysis.</text>
</comment>
<dbReference type="Proteomes" id="UP001652581">
    <property type="component" value="Chromosome 5"/>
</dbReference>
<keyword evidence="13" id="KW-1185">Reference proteome</keyword>
<sequence length="725" mass="80671">MSHLPMKLLRKKIEKRNLKLRQRNLKLQGASSVSLSETQNGDVSEETVGGGKVKKSLKQSMNVGLSEAPNGDVSKETVDGRKVKKSLKQSMNEGLTETPNGDISKEAVGVGKVKKSLKASVNAGLSEAQNGDVAKETVGKVKVKKSSKESTILTSEEAAMQSPNSDSKKKKKKKKKRKMVDDAGPDTKKAKTEDNGQAPEETEDSVEKPEDGDDGSEVPSLPLGLTGAFEDTSFASLANLVNENTLKAIKEMGFTNMTEIQHKSIRPLLEGRDLLAAAKTGSGKTLAFLIPAVELIVKLKFMPRNGTGVLILSPTRELAMQTFGVLKELMTHHVHTYGLIMGGSNRSAEAQKLANGINIIVATPGRLLDHMQNTPGFMYKNLQCLVIDEADRILDVGFEEELKQIIKLLPTRRQTMLFSATQTRKVEDLARISLKKEPLYVGVDDDKANATVDGLEQGYVICPSEKRFLLLFTFLKKNRKKKLMVFFSSCMSVKYHYELLNYIDLPVLAIHGKQKQNKRTTTFFQFCNADSGTLLCTDVAARGLDIPEVDWIVQYDPPDDPKEYIHRVGRTARGLNGRGHALLILRPEELGFLRYLKQSKVPLSEFEFSWSKISDIQSQLEKLIEKNYFLHKSAQEAYKSYIRAYDSHSLKQIFNVNNLNLPHVALSFGFKVPPFVDLNVNSNDGKLKKRGGGGGFGYQKARKVEKSKIFKHISKKPSDRRQFSH</sequence>
<dbReference type="SUPFAM" id="SSF52540">
    <property type="entry name" value="P-loop containing nucleoside triphosphate hydrolases"/>
    <property type="match status" value="1"/>
</dbReference>
<evidence type="ECO:0000313" key="14">
    <source>
        <dbReference type="RefSeq" id="XP_015097030.2"/>
    </source>
</evidence>
<dbReference type="AlphaFoldDB" id="A0A6J0AM35"/>
<name>A0A6J0AM35_VICPA</name>
<dbReference type="EC" id="3.6.4.13" evidence="9"/>
<feature type="compositionally biased region" description="Polar residues" evidence="10">
    <location>
        <begin position="88"/>
        <end position="101"/>
    </location>
</feature>
<dbReference type="PANTHER" id="PTHR24031">
    <property type="entry name" value="RNA HELICASE"/>
    <property type="match status" value="1"/>
</dbReference>
<dbReference type="InterPro" id="IPR025313">
    <property type="entry name" value="SPB4-like_CTE"/>
</dbReference>
<dbReference type="GO" id="GO:0005730">
    <property type="term" value="C:nucleolus"/>
    <property type="evidence" value="ECO:0007669"/>
    <property type="project" value="UniProtKB-SubCell"/>
</dbReference>
<dbReference type="GO" id="GO:0016787">
    <property type="term" value="F:hydrolase activity"/>
    <property type="evidence" value="ECO:0007669"/>
    <property type="project" value="UniProtKB-KW"/>
</dbReference>
<reference evidence="14" key="1">
    <citation type="submission" date="2025-08" db="UniProtKB">
        <authorList>
            <consortium name="RefSeq"/>
        </authorList>
    </citation>
    <scope>IDENTIFICATION</scope>
</reference>
<dbReference type="GO" id="GO:0003723">
    <property type="term" value="F:RNA binding"/>
    <property type="evidence" value="ECO:0007669"/>
    <property type="project" value="UniProtKB-UniRule"/>
</dbReference>
<dbReference type="InterPro" id="IPR014001">
    <property type="entry name" value="Helicase_ATP-bd"/>
</dbReference>
<organism evidence="13 14">
    <name type="scientific">Vicugna pacos</name>
    <name type="common">Alpaca</name>
    <name type="synonym">Lama pacos</name>
    <dbReference type="NCBI Taxonomy" id="30538"/>
    <lineage>
        <taxon>Eukaryota</taxon>
        <taxon>Metazoa</taxon>
        <taxon>Chordata</taxon>
        <taxon>Craniata</taxon>
        <taxon>Vertebrata</taxon>
        <taxon>Euteleostomi</taxon>
        <taxon>Mammalia</taxon>
        <taxon>Eutheria</taxon>
        <taxon>Laurasiatheria</taxon>
        <taxon>Artiodactyla</taxon>
        <taxon>Tylopoda</taxon>
        <taxon>Camelidae</taxon>
        <taxon>Vicugna</taxon>
    </lineage>
</organism>
<dbReference type="Pfam" id="PF00271">
    <property type="entry name" value="Helicase_C"/>
    <property type="match status" value="1"/>
</dbReference>
<evidence type="ECO:0000256" key="5">
    <source>
        <dbReference type="ARBA" id="ARBA00022884"/>
    </source>
</evidence>
<dbReference type="CDD" id="cd18787">
    <property type="entry name" value="SF2_C_DEAD"/>
    <property type="match status" value="1"/>
</dbReference>
<dbReference type="InterPro" id="IPR011545">
    <property type="entry name" value="DEAD/DEAH_box_helicase_dom"/>
</dbReference>
<comment type="function">
    <text evidence="9">RNA helicase.</text>
</comment>
<accession>A0A6J0AM35</accession>
<dbReference type="Gene3D" id="3.40.50.300">
    <property type="entry name" value="P-loop containing nucleotide triphosphate hydrolases"/>
    <property type="match status" value="2"/>
</dbReference>
<evidence type="ECO:0000259" key="12">
    <source>
        <dbReference type="PROSITE" id="PS51194"/>
    </source>
</evidence>
<evidence type="ECO:0000256" key="4">
    <source>
        <dbReference type="ARBA" id="ARBA00022840"/>
    </source>
</evidence>
<evidence type="ECO:0000256" key="10">
    <source>
        <dbReference type="SAM" id="MobiDB-lite"/>
    </source>
</evidence>
<keyword evidence="2 8" id="KW-0378">Hydrolase</keyword>
<dbReference type="OrthoDB" id="10259640at2759"/>
<dbReference type="GO" id="GO:0005524">
    <property type="term" value="F:ATP binding"/>
    <property type="evidence" value="ECO:0007669"/>
    <property type="project" value="UniProtKB-UniRule"/>
</dbReference>
<dbReference type="FunCoup" id="A0A6J0AM35">
    <property type="interactions" value="2972"/>
</dbReference>
<dbReference type="InterPro" id="IPR000629">
    <property type="entry name" value="RNA-helicase_DEAD-box_CS"/>
</dbReference>
<dbReference type="Pfam" id="PF00270">
    <property type="entry name" value="DEAD"/>
    <property type="match status" value="1"/>
</dbReference>
<feature type="domain" description="Helicase ATP-binding" evidence="11">
    <location>
        <begin position="265"/>
        <end position="440"/>
    </location>
</feature>
<evidence type="ECO:0000256" key="7">
    <source>
        <dbReference type="ARBA" id="ARBA00047984"/>
    </source>
</evidence>
<dbReference type="CTD" id="8886"/>
<dbReference type="InterPro" id="IPR001650">
    <property type="entry name" value="Helicase_C-like"/>
</dbReference>
<keyword evidence="3 8" id="KW-0347">Helicase</keyword>
<evidence type="ECO:0000256" key="2">
    <source>
        <dbReference type="ARBA" id="ARBA00022801"/>
    </source>
</evidence>
<dbReference type="RefSeq" id="XP_015097030.2">
    <property type="nucleotide sequence ID" value="XM_015241544.3"/>
</dbReference>
<feature type="region of interest" description="Disordered" evidence="10">
    <location>
        <begin position="137"/>
        <end position="223"/>
    </location>
</feature>
<comment type="similarity">
    <text evidence="6">Belongs to the DEAD box helicase family. DDX18/HAS1 subfamily.</text>
</comment>
<dbReference type="SMART" id="SM00490">
    <property type="entry name" value="HELICc"/>
    <property type="match status" value="1"/>
</dbReference>
<dbReference type="GO" id="GO:0003724">
    <property type="term" value="F:RNA helicase activity"/>
    <property type="evidence" value="ECO:0007669"/>
    <property type="project" value="UniProtKB-EC"/>
</dbReference>
<feature type="domain" description="Helicase C-terminal" evidence="12">
    <location>
        <begin position="454"/>
        <end position="624"/>
    </location>
</feature>
<dbReference type="PROSITE" id="PS51194">
    <property type="entry name" value="HELICASE_CTER"/>
    <property type="match status" value="1"/>
</dbReference>
<evidence type="ECO:0000256" key="8">
    <source>
        <dbReference type="RuleBase" id="RU000492"/>
    </source>
</evidence>
<feature type="compositionally biased region" description="Basic and acidic residues" evidence="10">
    <location>
        <begin position="179"/>
        <end position="194"/>
    </location>
</feature>
<dbReference type="InterPro" id="IPR027417">
    <property type="entry name" value="P-loop_NTPase"/>
</dbReference>
<feature type="compositionally biased region" description="Acidic residues" evidence="10">
    <location>
        <begin position="200"/>
        <end position="216"/>
    </location>
</feature>
<dbReference type="InterPro" id="IPR044773">
    <property type="entry name" value="DDX18/Has1_DEADc"/>
</dbReference>
<evidence type="ECO:0000256" key="1">
    <source>
        <dbReference type="ARBA" id="ARBA00022741"/>
    </source>
</evidence>
<dbReference type="KEGG" id="vpc:102535438"/>
<evidence type="ECO:0000256" key="3">
    <source>
        <dbReference type="ARBA" id="ARBA00022806"/>
    </source>
</evidence>
<evidence type="ECO:0000313" key="13">
    <source>
        <dbReference type="Proteomes" id="UP001652581"/>
    </source>
</evidence>
<evidence type="ECO:0000259" key="11">
    <source>
        <dbReference type="PROSITE" id="PS51192"/>
    </source>
</evidence>